<dbReference type="HOGENOM" id="CLU_2989384_0_0_6"/>
<evidence type="ECO:0000313" key="2">
    <source>
        <dbReference type="Proteomes" id="UP000004710"/>
    </source>
</evidence>
<gene>
    <name evidence="1" type="ORF">ECIG_00633</name>
</gene>
<protein>
    <submittedName>
        <fullName evidence="1">Uncharacterized protein</fullName>
    </submittedName>
</protein>
<name>F4SX69_ECOLX</name>
<organism evidence="1 2">
    <name type="scientific">Escherichia coli M605</name>
    <dbReference type="NCBI Taxonomy" id="656417"/>
    <lineage>
        <taxon>Bacteria</taxon>
        <taxon>Pseudomonadati</taxon>
        <taxon>Pseudomonadota</taxon>
        <taxon>Gammaproteobacteria</taxon>
        <taxon>Enterobacterales</taxon>
        <taxon>Enterobacteriaceae</taxon>
        <taxon>Escherichia</taxon>
    </lineage>
</organism>
<proteinExistence type="predicted"/>
<sequence length="56" mass="6686">MFTKSHYFDFDIITFKPGHFFSCGEANFRDFFPCILVQLGDFLRDKVGDFRFGLFF</sequence>
<dbReference type="Proteomes" id="UP000004710">
    <property type="component" value="Unassembled WGS sequence"/>
</dbReference>
<accession>F4SX69</accession>
<reference evidence="1 2" key="1">
    <citation type="submission" date="2010-01" db="EMBL/GenBank/DDBJ databases">
        <title>The Genome Sequence of Escherichia coli M605.</title>
        <authorList>
            <consortium name="The Broad Institute Genome Sequencing Platform"/>
            <consortium name="The Broad Institute Genome Sequencing Center for Infectious Disease"/>
            <person name="Feldgarden M."/>
            <person name="Gordon D.M."/>
            <person name="Johnson J.R."/>
            <person name="Johnston B.D."/>
            <person name="Young S."/>
            <person name="Zeng Q."/>
            <person name="Koehrsen M."/>
            <person name="Alvarado L."/>
            <person name="Berlin A.M."/>
            <person name="Borenstein D."/>
            <person name="Chapman S.B."/>
            <person name="Chen Z."/>
            <person name="Engels R."/>
            <person name="Freedman E."/>
            <person name="Gellesch M."/>
            <person name="Goldberg J."/>
            <person name="Griggs A."/>
            <person name="Gujja S."/>
            <person name="Heilman E.R."/>
            <person name="Heiman D.I."/>
            <person name="Hepburn T.A."/>
            <person name="Howarth C."/>
            <person name="Jen D."/>
            <person name="Larson L."/>
            <person name="Lewis B."/>
            <person name="Mehta T."/>
            <person name="Park D."/>
            <person name="Pearson M."/>
            <person name="Richards J."/>
            <person name="Roberts A."/>
            <person name="Saif S."/>
            <person name="Shea T.D."/>
            <person name="Shenoy N."/>
            <person name="Sisk P."/>
            <person name="Stolte C."/>
            <person name="Sykes S.N."/>
            <person name="Walk T."/>
            <person name="White J."/>
            <person name="Yandava C."/>
            <person name="Haas B."/>
            <person name="Henn M.R."/>
            <person name="Nusbaum C."/>
            <person name="Birren B."/>
        </authorList>
    </citation>
    <scope>NUCLEOTIDE SEQUENCE [LARGE SCALE GENOMIC DNA]</scope>
    <source>
        <strain evidence="1 2">M605</strain>
    </source>
</reference>
<dbReference type="EMBL" id="GL883901">
    <property type="protein sequence ID" value="EGI17128.1"/>
    <property type="molecule type" value="Genomic_DNA"/>
</dbReference>
<dbReference type="AlphaFoldDB" id="F4SX69"/>
<evidence type="ECO:0000313" key="1">
    <source>
        <dbReference type="EMBL" id="EGI17128.1"/>
    </source>
</evidence>